<reference evidence="2" key="5">
    <citation type="submission" date="2025-09" db="UniProtKB">
        <authorList>
            <consortium name="Ensembl"/>
        </authorList>
    </citation>
    <scope>IDENTIFICATION</scope>
    <source>
        <strain evidence="2">C57BL/6J</strain>
    </source>
</reference>
<dbReference type="VEuPathDB" id="HostDB:ENSMUSG00000076437"/>
<evidence type="ECO:0000313" key="4">
    <source>
        <dbReference type="Proteomes" id="UP000000589"/>
    </source>
</evidence>
<dbReference type="Pfam" id="PF10262">
    <property type="entry name" value="Rdx"/>
    <property type="match status" value="1"/>
</dbReference>
<dbReference type="PANTHER" id="PTHR33638">
    <property type="entry name" value="SELENOPROTEIN H"/>
    <property type="match status" value="1"/>
</dbReference>
<evidence type="ECO:0007829" key="5">
    <source>
        <dbReference type="PeptideAtlas" id="A0A087WNU1"/>
    </source>
</evidence>
<gene>
    <name evidence="2 3" type="primary">Selenoh</name>
    <name evidence="3" type="synonym">2700094K13Rik</name>
</gene>
<dbReference type="NCBIfam" id="TIGR02174">
    <property type="entry name" value="CXXU_selWTH"/>
    <property type="match status" value="1"/>
</dbReference>
<dbReference type="AlphaFoldDB" id="A0A087WNU1"/>
<dbReference type="Antibodypedia" id="62795">
    <property type="antibodies" value="6 antibodies from 6 providers"/>
</dbReference>
<dbReference type="AGR" id="MGI:1919907"/>
<evidence type="ECO:0000313" key="3">
    <source>
        <dbReference type="MGI" id="MGI:1919907"/>
    </source>
</evidence>
<reference evidence="2 4" key="1">
    <citation type="journal article" date="2009" name="PLoS Biol.">
        <title>Lineage-specific biology revealed by a finished genome assembly of the mouse.</title>
        <authorList>
            <consortium name="Mouse Genome Sequencing Consortium"/>
            <person name="Church D.M."/>
            <person name="Goodstadt L."/>
            <person name="Hillier L.W."/>
            <person name="Zody M.C."/>
            <person name="Goldstein S."/>
            <person name="She X."/>
            <person name="Bult C.J."/>
            <person name="Agarwala R."/>
            <person name="Cherry J.L."/>
            <person name="DiCuccio M."/>
            <person name="Hlavina W."/>
            <person name="Kapustin Y."/>
            <person name="Meric P."/>
            <person name="Maglott D."/>
            <person name="Birtle Z."/>
            <person name="Marques A.C."/>
            <person name="Graves T."/>
            <person name="Zhou S."/>
            <person name="Teague B."/>
            <person name="Potamousis K."/>
            <person name="Churas C."/>
            <person name="Place M."/>
            <person name="Herschleb J."/>
            <person name="Runnheim R."/>
            <person name="Forrest D."/>
            <person name="Amos-Landgraf J."/>
            <person name="Schwartz D.C."/>
            <person name="Cheng Z."/>
            <person name="Lindblad-Toh K."/>
            <person name="Eichler E.E."/>
            <person name="Ponting C.P."/>
        </authorList>
    </citation>
    <scope>NUCLEOTIDE SEQUENCE [LARGE SCALE GENOMIC DNA]</scope>
    <source>
        <strain evidence="2 4">C57BL/6J</strain>
    </source>
</reference>
<dbReference type="PANTHER" id="PTHR33638:SF1">
    <property type="entry name" value="SELENOPROTEIN H"/>
    <property type="match status" value="1"/>
</dbReference>
<dbReference type="ExpressionAtlas" id="A0A087WNU1">
    <property type="expression patterns" value="baseline and differential"/>
</dbReference>
<dbReference type="Bgee" id="ENSMUSG00000076437">
    <property type="expression patterns" value="Expressed in 1st arch maxillary component and 254 other cell types or tissues"/>
</dbReference>
<keyword evidence="1" id="KW-0676">Redox-active center</keyword>
<name>A0A087WNU1_MOUSE</name>
<evidence type="ECO:0000256" key="1">
    <source>
        <dbReference type="ARBA" id="ARBA00023284"/>
    </source>
</evidence>
<dbReference type="MGI" id="MGI:1919907">
    <property type="gene designation" value="Selenoh"/>
</dbReference>
<dbReference type="InterPro" id="IPR052674">
    <property type="entry name" value="SelWTH-like"/>
</dbReference>
<dbReference type="ProteomicsDB" id="318494"/>
<evidence type="ECO:0007829" key="6">
    <source>
        <dbReference type="ProteomicsDB" id="A0A087WNU1"/>
    </source>
</evidence>
<dbReference type="SUPFAM" id="SSF52833">
    <property type="entry name" value="Thioredoxin-like"/>
    <property type="match status" value="1"/>
</dbReference>
<accession>A0A087WNU1</accession>
<dbReference type="InterPro" id="IPR036249">
    <property type="entry name" value="Thioredoxin-like_sf"/>
</dbReference>
<dbReference type="HOGENOM" id="CLU_2290755_0_0_1"/>
<keyword evidence="4" id="KW-1185">Reference proteome</keyword>
<reference evidence="2 4" key="3">
    <citation type="journal article" date="2011" name="PLoS Biol.">
        <title>Modernizing reference genome assemblies.</title>
        <authorList>
            <person name="Church D.M."/>
            <person name="Schneider V.A."/>
            <person name="Graves T."/>
            <person name="Auger K."/>
            <person name="Cunningham F."/>
            <person name="Bouk N."/>
            <person name="Chen H.C."/>
            <person name="Agarwala R."/>
            <person name="McLaren W.M."/>
            <person name="Ritchie G.R."/>
            <person name="Albracht D."/>
            <person name="Kremitzki M."/>
            <person name="Rock S."/>
            <person name="Kotkiewicz H."/>
            <person name="Kremitzki C."/>
            <person name="Wollam A."/>
            <person name="Trani L."/>
            <person name="Fulton L."/>
            <person name="Fulton R."/>
            <person name="Matthews L."/>
            <person name="Whitehead S."/>
            <person name="Chow W."/>
            <person name="Torrance J."/>
            <person name="Dunn M."/>
            <person name="Harden G."/>
            <person name="Threadgold G."/>
            <person name="Wood J."/>
            <person name="Collins J."/>
            <person name="Heath P."/>
            <person name="Griffiths G."/>
            <person name="Pelan S."/>
            <person name="Grafham D."/>
            <person name="Eichler E.E."/>
            <person name="Weinstock G."/>
            <person name="Mardis E.R."/>
            <person name="Wilson R.K."/>
            <person name="Howe K."/>
            <person name="Flicek P."/>
            <person name="Hubbard T."/>
        </authorList>
    </citation>
    <scope>NUCLEOTIDE SEQUENCE [LARGE SCALE GENOMIC DNA]</scope>
    <source>
        <strain evidence="2 4">C57BL/6J</strain>
    </source>
</reference>
<organism evidence="2 4">
    <name type="scientific">Mus musculus</name>
    <name type="common">Mouse</name>
    <dbReference type="NCBI Taxonomy" id="10090"/>
    <lineage>
        <taxon>Eukaryota</taxon>
        <taxon>Metazoa</taxon>
        <taxon>Chordata</taxon>
        <taxon>Craniata</taxon>
        <taxon>Vertebrata</taxon>
        <taxon>Euteleostomi</taxon>
        <taxon>Mammalia</taxon>
        <taxon>Eutheria</taxon>
        <taxon>Euarchontoglires</taxon>
        <taxon>Glires</taxon>
        <taxon>Rodentia</taxon>
        <taxon>Myomorpha</taxon>
        <taxon>Muroidea</taxon>
        <taxon>Muridae</taxon>
        <taxon>Murinae</taxon>
        <taxon>Mus</taxon>
        <taxon>Mus</taxon>
    </lineage>
</organism>
<dbReference type="InterPro" id="IPR011893">
    <property type="entry name" value="Selenoprotein_Rdx-typ"/>
</dbReference>
<dbReference type="GeneTree" id="ENSGT00940000163832"/>
<dbReference type="SMR" id="A0A087WNU1"/>
<evidence type="ECO:0000313" key="2">
    <source>
        <dbReference type="Ensembl" id="ENSMUSP00000139492.3"/>
    </source>
</evidence>
<dbReference type="Proteomes" id="UP000000589">
    <property type="component" value="Chromosome 2"/>
</dbReference>
<keyword evidence="5 6" id="KW-1267">Proteomics identification</keyword>
<reference evidence="7" key="2">
    <citation type="journal article" date="2010" name="Cell">
        <title>A tissue-specific atlas of mouse protein phosphorylation and expression.</title>
        <authorList>
            <person name="Huttlin E.L."/>
            <person name="Jedrychowski M.P."/>
            <person name="Elias J.E."/>
            <person name="Goswami T."/>
            <person name="Rad R."/>
            <person name="Beausoleil S.A."/>
            <person name="Villen J."/>
            <person name="Haas W."/>
            <person name="Sowa M.E."/>
            <person name="Gygi S.P."/>
        </authorList>
    </citation>
    <scope>IDENTIFICATION BY MASS SPECTROMETRY [LARGE SCALE ANALYSIS]</scope>
</reference>
<dbReference type="Gene3D" id="3.40.30.10">
    <property type="entry name" value="Glutaredoxin"/>
    <property type="match status" value="1"/>
</dbReference>
<evidence type="ECO:0007829" key="7">
    <source>
        <dbReference type="PubMed" id="21183079"/>
    </source>
</evidence>
<sequence length="101" mass="11169">MAPHGRKRKAGAAPMETVDKREKLAEGATVVIEHCTSCRVYGRHAAALSQALQLEAPELPVQVNPSKPRRGSFEVLNSGLVLRRALHESSNFLSLKRWLKN</sequence>
<protein>
    <submittedName>
        <fullName evidence="2">Selenoprotein H</fullName>
    </submittedName>
</protein>
<reference evidence="2" key="4">
    <citation type="submission" date="2025-08" db="UniProtKB">
        <authorList>
            <consortium name="Ensembl"/>
        </authorList>
    </citation>
    <scope>IDENTIFICATION</scope>
    <source>
        <strain evidence="2">C57BL/6J</strain>
    </source>
</reference>
<proteinExistence type="evidence at protein level"/>
<dbReference type="Ensembl" id="ENSMUST00000189988.3">
    <property type="protein sequence ID" value="ENSMUSP00000139492.3"/>
    <property type="gene ID" value="ENSMUSG00000076437.12"/>
</dbReference>